<comment type="caution">
    <text evidence="9">The sequence shown here is derived from an EMBL/GenBank/DDBJ whole genome shotgun (WGS) entry which is preliminary data.</text>
</comment>
<keyword evidence="6 7" id="KW-0275">Fatty acid biosynthesis</keyword>
<evidence type="ECO:0000256" key="4">
    <source>
        <dbReference type="ARBA" id="ARBA00022832"/>
    </source>
</evidence>
<dbReference type="InterPro" id="IPR003231">
    <property type="entry name" value="ACP"/>
</dbReference>
<keyword evidence="2 7" id="KW-0444">Lipid biosynthesis</keyword>
<dbReference type="GO" id="GO:0000035">
    <property type="term" value="F:acyl binding"/>
    <property type="evidence" value="ECO:0007669"/>
    <property type="project" value="TreeGrafter"/>
</dbReference>
<dbReference type="GO" id="GO:0005829">
    <property type="term" value="C:cytosol"/>
    <property type="evidence" value="ECO:0007669"/>
    <property type="project" value="TreeGrafter"/>
</dbReference>
<evidence type="ECO:0000256" key="5">
    <source>
        <dbReference type="ARBA" id="ARBA00023098"/>
    </source>
</evidence>
<reference evidence="9 10" key="1">
    <citation type="submission" date="2019-03" db="EMBL/GenBank/DDBJ databases">
        <title>Genomic Encyclopedia of Type Strains, Phase IV (KMG-IV): sequencing the most valuable type-strain genomes for metagenomic binning, comparative biology and taxonomic classification.</title>
        <authorList>
            <person name="Goeker M."/>
        </authorList>
    </citation>
    <scope>NUCLEOTIDE SEQUENCE [LARGE SCALE GENOMIC DNA]</scope>
    <source>
        <strain evidence="9 10">DSM 28867</strain>
    </source>
</reference>
<dbReference type="Pfam" id="PF00550">
    <property type="entry name" value="PP-binding"/>
    <property type="match status" value="1"/>
</dbReference>
<organism evidence="9 10">
    <name type="scientific">Breznakia blatticola</name>
    <dbReference type="NCBI Taxonomy" id="1754012"/>
    <lineage>
        <taxon>Bacteria</taxon>
        <taxon>Bacillati</taxon>
        <taxon>Bacillota</taxon>
        <taxon>Erysipelotrichia</taxon>
        <taxon>Erysipelotrichales</taxon>
        <taxon>Erysipelotrichaceae</taxon>
        <taxon>Breznakia</taxon>
    </lineage>
</organism>
<comment type="similarity">
    <text evidence="7">Belongs to the acyl carrier protein (ACP) family.</text>
</comment>
<keyword evidence="3 7" id="KW-0597">Phosphoprotein</keyword>
<keyword evidence="10" id="KW-1185">Reference proteome</keyword>
<evidence type="ECO:0000313" key="9">
    <source>
        <dbReference type="EMBL" id="TDW14718.1"/>
    </source>
</evidence>
<dbReference type="RefSeq" id="WP_134170424.1">
    <property type="nucleotide sequence ID" value="NZ_SODD01000033.1"/>
</dbReference>
<comment type="subcellular location">
    <subcellularLocation>
        <location evidence="7">Cytoplasm</location>
    </subcellularLocation>
</comment>
<dbReference type="SUPFAM" id="SSF47336">
    <property type="entry name" value="ACP-like"/>
    <property type="match status" value="1"/>
</dbReference>
<evidence type="ECO:0000256" key="1">
    <source>
        <dbReference type="ARBA" id="ARBA00022450"/>
    </source>
</evidence>
<comment type="function">
    <text evidence="7">Carrier of the growing fatty acid chain in fatty acid biosynthesis.</text>
</comment>
<keyword evidence="7" id="KW-0963">Cytoplasm</keyword>
<proteinExistence type="inferred from homology"/>
<evidence type="ECO:0000256" key="7">
    <source>
        <dbReference type="HAMAP-Rule" id="MF_01217"/>
    </source>
</evidence>
<dbReference type="NCBIfam" id="NF002148">
    <property type="entry name" value="PRK00982.1-2"/>
    <property type="match status" value="1"/>
</dbReference>
<name>A0A4R7ZEV2_9FIRM</name>
<keyword evidence="5 7" id="KW-0443">Lipid metabolism</keyword>
<keyword evidence="4 7" id="KW-0276">Fatty acid metabolism</keyword>
<dbReference type="Gene3D" id="1.10.1200.10">
    <property type="entry name" value="ACP-like"/>
    <property type="match status" value="1"/>
</dbReference>
<dbReference type="Proteomes" id="UP000294743">
    <property type="component" value="Unassembled WGS sequence"/>
</dbReference>
<sequence>MLEDVKRVLVEAINVDADDVKPEANLKDDLGIDSLSAVELALELETEFDVRIEDEELAKLETVQDIIDIVNAKK</sequence>
<dbReference type="GO" id="GO:0016020">
    <property type="term" value="C:membrane"/>
    <property type="evidence" value="ECO:0007669"/>
    <property type="project" value="GOC"/>
</dbReference>
<dbReference type="InterPro" id="IPR036736">
    <property type="entry name" value="ACP-like_sf"/>
</dbReference>
<dbReference type="GO" id="GO:0000036">
    <property type="term" value="F:acyl carrier activity"/>
    <property type="evidence" value="ECO:0007669"/>
    <property type="project" value="UniProtKB-UniRule"/>
</dbReference>
<dbReference type="HAMAP" id="MF_01217">
    <property type="entry name" value="Acyl_carrier"/>
    <property type="match status" value="1"/>
</dbReference>
<comment type="pathway">
    <text evidence="7">Lipid metabolism; fatty acid biosynthesis.</text>
</comment>
<accession>A0A4R7ZEV2</accession>
<dbReference type="AlphaFoldDB" id="A0A4R7ZEV2"/>
<dbReference type="UniPathway" id="UPA00094"/>
<dbReference type="InterPro" id="IPR009081">
    <property type="entry name" value="PP-bd_ACP"/>
</dbReference>
<gene>
    <name evidence="7" type="primary">acpP</name>
    <name evidence="9" type="ORF">EDD63_1331</name>
</gene>
<dbReference type="PANTHER" id="PTHR20863:SF76">
    <property type="entry name" value="CARRIER DOMAIN-CONTAINING PROTEIN"/>
    <property type="match status" value="1"/>
</dbReference>
<evidence type="ECO:0000259" key="8">
    <source>
        <dbReference type="PROSITE" id="PS50075"/>
    </source>
</evidence>
<evidence type="ECO:0000313" key="10">
    <source>
        <dbReference type="Proteomes" id="UP000294743"/>
    </source>
</evidence>
<dbReference type="GO" id="GO:0009245">
    <property type="term" value="P:lipid A biosynthetic process"/>
    <property type="evidence" value="ECO:0007669"/>
    <property type="project" value="TreeGrafter"/>
</dbReference>
<feature type="modified residue" description="O-(pantetheine 4'-phosphoryl)serine" evidence="7">
    <location>
        <position position="34"/>
    </location>
</feature>
<feature type="domain" description="Carrier" evidence="8">
    <location>
        <begin position="1"/>
        <end position="74"/>
    </location>
</feature>
<keyword evidence="1 7" id="KW-0596">Phosphopantetheine</keyword>
<comment type="PTM">
    <text evidence="7">4'-phosphopantetheine is transferred from CoA to a specific serine of apo-ACP by AcpS. This modification is essential for activity because fatty acids are bound in thioester linkage to the sulfhydryl of the prosthetic group.</text>
</comment>
<evidence type="ECO:0000256" key="2">
    <source>
        <dbReference type="ARBA" id="ARBA00022516"/>
    </source>
</evidence>
<evidence type="ECO:0000256" key="6">
    <source>
        <dbReference type="ARBA" id="ARBA00023160"/>
    </source>
</evidence>
<dbReference type="EMBL" id="SODD01000033">
    <property type="protein sequence ID" value="TDW14718.1"/>
    <property type="molecule type" value="Genomic_DNA"/>
</dbReference>
<dbReference type="OrthoDB" id="9804551at2"/>
<dbReference type="PANTHER" id="PTHR20863">
    <property type="entry name" value="ACYL CARRIER PROTEIN"/>
    <property type="match status" value="1"/>
</dbReference>
<protein>
    <recommendedName>
        <fullName evidence="7">Acyl carrier protein</fullName>
        <shortName evidence="7">ACP</shortName>
    </recommendedName>
</protein>
<dbReference type="PROSITE" id="PS50075">
    <property type="entry name" value="CARRIER"/>
    <property type="match status" value="1"/>
</dbReference>
<evidence type="ECO:0000256" key="3">
    <source>
        <dbReference type="ARBA" id="ARBA00022553"/>
    </source>
</evidence>